<dbReference type="Gene3D" id="1.20.144.10">
    <property type="entry name" value="Phosphatidic acid phosphatase type 2/haloperoxidase"/>
    <property type="match status" value="1"/>
</dbReference>
<dbReference type="OrthoDB" id="9789113at2"/>
<protein>
    <submittedName>
        <fullName evidence="9">Undecaprenyl-diphosphatase</fullName>
    </submittedName>
</protein>
<dbReference type="CDD" id="cd03392">
    <property type="entry name" value="PAP2_like_2"/>
    <property type="match status" value="1"/>
</dbReference>
<keyword evidence="5 7" id="KW-1133">Transmembrane helix</keyword>
<evidence type="ECO:0000256" key="5">
    <source>
        <dbReference type="ARBA" id="ARBA00022989"/>
    </source>
</evidence>
<dbReference type="SMART" id="SM00014">
    <property type="entry name" value="acidPPc"/>
    <property type="match status" value="1"/>
</dbReference>
<dbReference type="GO" id="GO:0016787">
    <property type="term" value="F:hydrolase activity"/>
    <property type="evidence" value="ECO:0007669"/>
    <property type="project" value="UniProtKB-KW"/>
</dbReference>
<accession>A0A1M6MAU7</accession>
<dbReference type="Pfam" id="PF01569">
    <property type="entry name" value="PAP2"/>
    <property type="match status" value="1"/>
</dbReference>
<dbReference type="AlphaFoldDB" id="A0A1M6MAU7"/>
<dbReference type="EMBL" id="FQZO01000008">
    <property type="protein sequence ID" value="SHJ80500.1"/>
    <property type="molecule type" value="Genomic_DNA"/>
</dbReference>
<evidence type="ECO:0000313" key="10">
    <source>
        <dbReference type="Proteomes" id="UP000184080"/>
    </source>
</evidence>
<dbReference type="Proteomes" id="UP000184080">
    <property type="component" value="Unassembled WGS sequence"/>
</dbReference>
<keyword evidence="3 7" id="KW-0812">Transmembrane</keyword>
<evidence type="ECO:0000259" key="8">
    <source>
        <dbReference type="SMART" id="SM00014"/>
    </source>
</evidence>
<reference evidence="9 10" key="1">
    <citation type="submission" date="2016-11" db="EMBL/GenBank/DDBJ databases">
        <authorList>
            <person name="Jaros S."/>
            <person name="Januszkiewicz K."/>
            <person name="Wedrychowicz H."/>
        </authorList>
    </citation>
    <scope>NUCLEOTIDE SEQUENCE [LARGE SCALE GENOMIC DNA]</scope>
    <source>
        <strain evidence="9 10">DSM 21864</strain>
    </source>
</reference>
<dbReference type="RefSeq" id="WP_073010796.1">
    <property type="nucleotide sequence ID" value="NZ_FQZO01000008.1"/>
</dbReference>
<organism evidence="9 10">
    <name type="scientific">Clostridium amylolyticum</name>
    <dbReference type="NCBI Taxonomy" id="1121298"/>
    <lineage>
        <taxon>Bacteria</taxon>
        <taxon>Bacillati</taxon>
        <taxon>Bacillota</taxon>
        <taxon>Clostridia</taxon>
        <taxon>Eubacteriales</taxon>
        <taxon>Clostridiaceae</taxon>
        <taxon>Clostridium</taxon>
    </lineage>
</organism>
<keyword evidence="4" id="KW-0378">Hydrolase</keyword>
<gene>
    <name evidence="9" type="ORF">SAMN05444401_3919</name>
</gene>
<feature type="domain" description="Phosphatidic acid phosphatase type 2/haloperoxidase" evidence="8">
    <location>
        <begin position="60"/>
        <end position="169"/>
    </location>
</feature>
<dbReference type="InterPro" id="IPR000326">
    <property type="entry name" value="PAP2/HPO"/>
</dbReference>
<dbReference type="STRING" id="1121298.SAMN05444401_3919"/>
<name>A0A1M6MAU7_9CLOT</name>
<feature type="transmembrane region" description="Helical" evidence="7">
    <location>
        <begin position="32"/>
        <end position="54"/>
    </location>
</feature>
<keyword evidence="10" id="KW-1185">Reference proteome</keyword>
<keyword evidence="2" id="KW-1003">Cell membrane</keyword>
<dbReference type="PANTHER" id="PTHR14969:SF62">
    <property type="entry name" value="DECAPRENYLPHOSPHORYL-5-PHOSPHORIBOSE PHOSPHATASE RV3807C-RELATED"/>
    <property type="match status" value="1"/>
</dbReference>
<evidence type="ECO:0000256" key="2">
    <source>
        <dbReference type="ARBA" id="ARBA00022475"/>
    </source>
</evidence>
<keyword evidence="6 7" id="KW-0472">Membrane</keyword>
<dbReference type="GO" id="GO:0005886">
    <property type="term" value="C:plasma membrane"/>
    <property type="evidence" value="ECO:0007669"/>
    <property type="project" value="UniProtKB-SubCell"/>
</dbReference>
<evidence type="ECO:0000256" key="1">
    <source>
        <dbReference type="ARBA" id="ARBA00004651"/>
    </source>
</evidence>
<dbReference type="SUPFAM" id="SSF48317">
    <property type="entry name" value="Acid phosphatase/Vanadium-dependent haloperoxidase"/>
    <property type="match status" value="1"/>
</dbReference>
<feature type="transmembrane region" description="Helical" evidence="7">
    <location>
        <begin position="154"/>
        <end position="170"/>
    </location>
</feature>
<sequence length="171" mass="18978">MKIDYLVKRDHNIMIFLNKNLKCKIMDRLMPILTYLGSTPFVAAFCSFALLFFGRARDSFGFKVSAAVVVSGSLSQILKRTVNRIRPFLILNNLNIKKIGIDDYSFPSGHTCAAFTLAVMILMFSHMWGISALILALGVGVSRIYLGVHFPTDVMAGMMLGTLVSVSTYLI</sequence>
<dbReference type="PANTHER" id="PTHR14969">
    <property type="entry name" value="SPHINGOSINE-1-PHOSPHATE PHOSPHOHYDROLASE"/>
    <property type="match status" value="1"/>
</dbReference>
<evidence type="ECO:0000256" key="4">
    <source>
        <dbReference type="ARBA" id="ARBA00022801"/>
    </source>
</evidence>
<proteinExistence type="predicted"/>
<evidence type="ECO:0000256" key="7">
    <source>
        <dbReference type="SAM" id="Phobius"/>
    </source>
</evidence>
<dbReference type="InterPro" id="IPR036938">
    <property type="entry name" value="PAP2/HPO_sf"/>
</dbReference>
<evidence type="ECO:0000313" key="9">
    <source>
        <dbReference type="EMBL" id="SHJ80500.1"/>
    </source>
</evidence>
<evidence type="ECO:0000256" key="3">
    <source>
        <dbReference type="ARBA" id="ARBA00022692"/>
    </source>
</evidence>
<comment type="subcellular location">
    <subcellularLocation>
        <location evidence="1">Cell membrane</location>
        <topology evidence="1">Multi-pass membrane protein</topology>
    </subcellularLocation>
</comment>
<evidence type="ECO:0000256" key="6">
    <source>
        <dbReference type="ARBA" id="ARBA00023136"/>
    </source>
</evidence>